<evidence type="ECO:0000313" key="1">
    <source>
        <dbReference type="EMBL" id="SVB06688.1"/>
    </source>
</evidence>
<organism evidence="1">
    <name type="scientific">marine metagenome</name>
    <dbReference type="NCBI Taxonomy" id="408172"/>
    <lineage>
        <taxon>unclassified sequences</taxon>
        <taxon>metagenomes</taxon>
        <taxon>ecological metagenomes</taxon>
    </lineage>
</organism>
<dbReference type="EMBL" id="UINC01027440">
    <property type="protein sequence ID" value="SVB06688.1"/>
    <property type="molecule type" value="Genomic_DNA"/>
</dbReference>
<sequence>VFLLYKQAGIHMDKSSEPRKYKNSFLNWIEYRLPIISYLEKEYRDYPMP</sequence>
<proteinExistence type="predicted"/>
<protein>
    <submittedName>
        <fullName evidence="1">Uncharacterized protein</fullName>
    </submittedName>
</protein>
<reference evidence="1" key="1">
    <citation type="submission" date="2018-05" db="EMBL/GenBank/DDBJ databases">
        <authorList>
            <person name="Lanie J.A."/>
            <person name="Ng W.-L."/>
            <person name="Kazmierczak K.M."/>
            <person name="Andrzejewski T.M."/>
            <person name="Davidsen T.M."/>
            <person name="Wayne K.J."/>
            <person name="Tettelin H."/>
            <person name="Glass J.I."/>
            <person name="Rusch D."/>
            <person name="Podicherti R."/>
            <person name="Tsui H.-C.T."/>
            <person name="Winkler M.E."/>
        </authorList>
    </citation>
    <scope>NUCLEOTIDE SEQUENCE</scope>
</reference>
<gene>
    <name evidence="1" type="ORF">METZ01_LOCUS159542</name>
</gene>
<feature type="non-terminal residue" evidence="1">
    <location>
        <position position="1"/>
    </location>
</feature>
<feature type="non-terminal residue" evidence="1">
    <location>
        <position position="49"/>
    </location>
</feature>
<accession>A0A382AYZ6</accession>
<dbReference type="AlphaFoldDB" id="A0A382AYZ6"/>
<name>A0A382AYZ6_9ZZZZ</name>